<dbReference type="EMBL" id="BGPR01013177">
    <property type="protein sequence ID" value="GBN59554.1"/>
    <property type="molecule type" value="Genomic_DNA"/>
</dbReference>
<gene>
    <name evidence="1" type="ORF">AVEN_273953_1</name>
</gene>
<evidence type="ECO:0000313" key="1">
    <source>
        <dbReference type="EMBL" id="GBN59554.1"/>
    </source>
</evidence>
<protein>
    <submittedName>
        <fullName evidence="1">Uncharacterized protein</fullName>
    </submittedName>
</protein>
<comment type="caution">
    <text evidence="1">The sequence shown here is derived from an EMBL/GenBank/DDBJ whole genome shotgun (WGS) entry which is preliminary data.</text>
</comment>
<keyword evidence="2" id="KW-1185">Reference proteome</keyword>
<name>A0A4Y2Q7Y8_ARAVE</name>
<dbReference type="Proteomes" id="UP000499080">
    <property type="component" value="Unassembled WGS sequence"/>
</dbReference>
<dbReference type="AlphaFoldDB" id="A0A4Y2Q7Y8"/>
<proteinExistence type="predicted"/>
<evidence type="ECO:0000313" key="2">
    <source>
        <dbReference type="Proteomes" id="UP000499080"/>
    </source>
</evidence>
<reference evidence="1 2" key="1">
    <citation type="journal article" date="2019" name="Sci. Rep.">
        <title>Orb-weaving spider Araneus ventricosus genome elucidates the spidroin gene catalogue.</title>
        <authorList>
            <person name="Kono N."/>
            <person name="Nakamura H."/>
            <person name="Ohtoshi R."/>
            <person name="Moran D.A.P."/>
            <person name="Shinohara A."/>
            <person name="Yoshida Y."/>
            <person name="Fujiwara M."/>
            <person name="Mori M."/>
            <person name="Tomita M."/>
            <person name="Arakawa K."/>
        </authorList>
    </citation>
    <scope>NUCLEOTIDE SEQUENCE [LARGE SCALE GENOMIC DNA]</scope>
</reference>
<accession>A0A4Y2Q7Y8</accession>
<sequence length="197" mass="22181">MSAISSSGLKLHQQRFIISDQTFCGRLIKRLESDFIFLQRQSFRVNFNGFPIPGSSEYAITPFANFEVHHVVKIILTIYHVSKDGGEFLDQVFTVSQESFTQSLDVSLILVEIRQQEDILFVNMTCLPFLAAPMKVGNSCIKYLRSHRASKASFTQTVDVSLILVEIRQQEGSLFINLTCLKFLAASRMMGNTGSSI</sequence>
<organism evidence="1 2">
    <name type="scientific">Araneus ventricosus</name>
    <name type="common">Orbweaver spider</name>
    <name type="synonym">Epeira ventricosa</name>
    <dbReference type="NCBI Taxonomy" id="182803"/>
    <lineage>
        <taxon>Eukaryota</taxon>
        <taxon>Metazoa</taxon>
        <taxon>Ecdysozoa</taxon>
        <taxon>Arthropoda</taxon>
        <taxon>Chelicerata</taxon>
        <taxon>Arachnida</taxon>
        <taxon>Araneae</taxon>
        <taxon>Araneomorphae</taxon>
        <taxon>Entelegynae</taxon>
        <taxon>Araneoidea</taxon>
        <taxon>Araneidae</taxon>
        <taxon>Araneus</taxon>
    </lineage>
</organism>